<accession>A0A8S3QIN0</accession>
<dbReference type="AlphaFoldDB" id="A0A8S3QIN0"/>
<evidence type="ECO:0000259" key="1">
    <source>
        <dbReference type="Pfam" id="PF20700"/>
    </source>
</evidence>
<dbReference type="OrthoDB" id="6072757at2759"/>
<dbReference type="PANTHER" id="PTHR31751">
    <property type="entry name" value="SI:CH211-108C17.2-RELATED-RELATED"/>
    <property type="match status" value="1"/>
</dbReference>
<organism evidence="2 3">
    <name type="scientific">Mytilus edulis</name>
    <name type="common">Blue mussel</name>
    <dbReference type="NCBI Taxonomy" id="6550"/>
    <lineage>
        <taxon>Eukaryota</taxon>
        <taxon>Metazoa</taxon>
        <taxon>Spiralia</taxon>
        <taxon>Lophotrochozoa</taxon>
        <taxon>Mollusca</taxon>
        <taxon>Bivalvia</taxon>
        <taxon>Autobranchia</taxon>
        <taxon>Pteriomorphia</taxon>
        <taxon>Mytilida</taxon>
        <taxon>Mytiloidea</taxon>
        <taxon>Mytilidae</taxon>
        <taxon>Mytilinae</taxon>
        <taxon>Mytilus</taxon>
    </lineage>
</organism>
<protein>
    <recommendedName>
        <fullName evidence="1">Mutator-like transposase domain-containing protein</fullName>
    </recommendedName>
</protein>
<name>A0A8S3QIN0_MYTED</name>
<dbReference type="EMBL" id="CAJPWZ010000548">
    <property type="protein sequence ID" value="CAG2196197.1"/>
    <property type="molecule type" value="Genomic_DNA"/>
</dbReference>
<gene>
    <name evidence="2" type="ORF">MEDL_11078</name>
</gene>
<dbReference type="Proteomes" id="UP000683360">
    <property type="component" value="Unassembled WGS sequence"/>
</dbReference>
<feature type="domain" description="Mutator-like transposase" evidence="1">
    <location>
        <begin position="112"/>
        <end position="238"/>
    </location>
</feature>
<dbReference type="InterPro" id="IPR049012">
    <property type="entry name" value="Mutator_transp_dom"/>
</dbReference>
<evidence type="ECO:0000313" key="2">
    <source>
        <dbReference type="EMBL" id="CAG2196197.1"/>
    </source>
</evidence>
<dbReference type="Pfam" id="PF20700">
    <property type="entry name" value="Mutator"/>
    <property type="match status" value="1"/>
</dbReference>
<reference evidence="2" key="1">
    <citation type="submission" date="2021-03" db="EMBL/GenBank/DDBJ databases">
        <authorList>
            <person name="Bekaert M."/>
        </authorList>
    </citation>
    <scope>NUCLEOTIDE SEQUENCE</scope>
</reference>
<comment type="caution">
    <text evidence="2">The sequence shown here is derived from an EMBL/GenBank/DDBJ whole genome shotgun (WGS) entry which is preliminary data.</text>
</comment>
<sequence>MADDCDRLRVRGRFIKKDRFKKSTRMDSLNESGKLIQWGDHDYGSRGELPSEPTKEETPILVENIASNVTVSTDIGQSENISWNEGRRVVELEVLAEQLFCNKCNTPLHLKDIVGSSKGMEPDMALSMVTRMDNRGCTVGIIHADNDSTTTSRLKQKFANIKKRDDKNHVKKNLSKQLYAAANKYKELKGKGVIAYILRCYMYAISSKQSKEDELCERLDSIVPHLFGDHSGCSGDWCTYSKQPETYRF</sequence>
<evidence type="ECO:0000313" key="3">
    <source>
        <dbReference type="Proteomes" id="UP000683360"/>
    </source>
</evidence>
<keyword evidence="3" id="KW-1185">Reference proteome</keyword>
<proteinExistence type="predicted"/>